<dbReference type="NCBIfam" id="TIGR02231">
    <property type="entry name" value="mucoidy inhibitor MuiA family protein"/>
    <property type="match status" value="1"/>
</dbReference>
<feature type="domain" description="DUF4139" evidence="1">
    <location>
        <begin position="21"/>
        <end position="330"/>
    </location>
</feature>
<reference evidence="2 3" key="2">
    <citation type="submission" date="2018-11" db="EMBL/GenBank/DDBJ databases">
        <authorList>
            <consortium name="Pathogen Informatics"/>
        </authorList>
    </citation>
    <scope>NUCLEOTIDE SEQUENCE [LARGE SCALE GENOMIC DNA]</scope>
</reference>
<name>A0A0N5D0G0_THECL</name>
<evidence type="ECO:0000313" key="2">
    <source>
        <dbReference type="EMBL" id="VDN03606.1"/>
    </source>
</evidence>
<dbReference type="AlphaFoldDB" id="A0A0N5D0G0"/>
<evidence type="ECO:0000313" key="4">
    <source>
        <dbReference type="WBParaSite" id="TCLT_0000628201-mRNA-1"/>
    </source>
</evidence>
<dbReference type="OrthoDB" id="10068793at2759"/>
<dbReference type="InterPro" id="IPR011935">
    <property type="entry name" value="CHP02231"/>
</dbReference>
<dbReference type="WBParaSite" id="TCLT_0000628201-mRNA-1">
    <property type="protein sequence ID" value="TCLT_0000628201-mRNA-1"/>
    <property type="gene ID" value="TCLT_0000628201"/>
</dbReference>
<dbReference type="Proteomes" id="UP000276776">
    <property type="component" value="Unassembled WGS sequence"/>
</dbReference>
<dbReference type="Pfam" id="PF13598">
    <property type="entry name" value="DUF4139"/>
    <property type="match status" value="1"/>
</dbReference>
<protein>
    <submittedName>
        <fullName evidence="4">DUF4139 domain-containing protein</fullName>
    </submittedName>
</protein>
<sequence length="345" mass="38650">MKFCRNVCVTLESQENCEVDLSITYQVSNASWHPSYEIRVESDANTLKLLCFGNINQNTGEDWINASINLSTSKPIIGGVLPKLGTLVAEFFKPEPVPQFAAFAQPCAARTKPRAVTYAESSMSTTFTIPNRKSIMSNTTDHKLLMTSVILDTTMCYECIPSKSTNVYLTAYVINDSSVPFLAGQAAIYVDNCFVGKHTFNAVSPGERFKCLLTIDPAIKVEYKPVNKYTEQVGLITKSVTTMHERTVVIKNTKSSSVLVIIRENIPKSTDEKIKIKLYSPELDSKDEREFLVPTIGARLDVDHNLECVQKIESNDKKELLIKWSTEHPKEETVNFREVFSHGNS</sequence>
<dbReference type="PANTHER" id="PTHR31005:SF8">
    <property type="entry name" value="DUF4139 DOMAIN-CONTAINING PROTEIN"/>
    <property type="match status" value="1"/>
</dbReference>
<evidence type="ECO:0000313" key="3">
    <source>
        <dbReference type="Proteomes" id="UP000276776"/>
    </source>
</evidence>
<accession>A0A0N5D0G0</accession>
<dbReference type="InterPro" id="IPR037291">
    <property type="entry name" value="DUF4139"/>
</dbReference>
<keyword evidence="3" id="KW-1185">Reference proteome</keyword>
<dbReference type="STRING" id="103827.A0A0N5D0G0"/>
<organism evidence="4">
    <name type="scientific">Thelazia callipaeda</name>
    <name type="common">Oriental eyeworm</name>
    <name type="synonym">Parasitic nematode</name>
    <dbReference type="NCBI Taxonomy" id="103827"/>
    <lineage>
        <taxon>Eukaryota</taxon>
        <taxon>Metazoa</taxon>
        <taxon>Ecdysozoa</taxon>
        <taxon>Nematoda</taxon>
        <taxon>Chromadorea</taxon>
        <taxon>Rhabditida</taxon>
        <taxon>Spirurina</taxon>
        <taxon>Spiruromorpha</taxon>
        <taxon>Thelazioidea</taxon>
        <taxon>Thelaziidae</taxon>
        <taxon>Thelazia</taxon>
    </lineage>
</organism>
<dbReference type="OMA" id="DWINASI"/>
<gene>
    <name evidence="2" type="ORF">TCLT_LOCUS6271</name>
</gene>
<reference evidence="4" key="1">
    <citation type="submission" date="2017-02" db="UniProtKB">
        <authorList>
            <consortium name="WormBaseParasite"/>
        </authorList>
    </citation>
    <scope>IDENTIFICATION</scope>
</reference>
<evidence type="ECO:0000259" key="1">
    <source>
        <dbReference type="Pfam" id="PF13598"/>
    </source>
</evidence>
<dbReference type="PANTHER" id="PTHR31005">
    <property type="entry name" value="DUF4139 DOMAIN-CONTAINING PROTEIN"/>
    <property type="match status" value="1"/>
</dbReference>
<proteinExistence type="predicted"/>
<dbReference type="EMBL" id="UYYF01004403">
    <property type="protein sequence ID" value="VDN03606.1"/>
    <property type="molecule type" value="Genomic_DNA"/>
</dbReference>